<keyword evidence="6 11" id="KW-0547">Nucleotide-binding</keyword>
<dbReference type="InterPro" id="IPR022754">
    <property type="entry name" value="DNA_pol_III_gamma-3"/>
</dbReference>
<dbReference type="PANTHER" id="PTHR11669">
    <property type="entry name" value="REPLICATION FACTOR C / DNA POLYMERASE III GAMMA-TAU SUBUNIT"/>
    <property type="match status" value="1"/>
</dbReference>
<feature type="domain" description="AAA+ ATPase" evidence="13">
    <location>
        <begin position="37"/>
        <end position="179"/>
    </location>
</feature>
<dbReference type="EMBL" id="FWEV01000001">
    <property type="protein sequence ID" value="SLM27387.1"/>
    <property type="molecule type" value="Genomic_DNA"/>
</dbReference>
<dbReference type="NCBIfam" id="TIGR01128">
    <property type="entry name" value="holA"/>
    <property type="match status" value="1"/>
</dbReference>
<feature type="region of interest" description="Disordered" evidence="12">
    <location>
        <begin position="419"/>
        <end position="453"/>
    </location>
</feature>
<dbReference type="Gene3D" id="1.20.272.10">
    <property type="match status" value="1"/>
</dbReference>
<reference evidence="14 15" key="1">
    <citation type="submission" date="2017-03" db="EMBL/GenBank/DDBJ databases">
        <authorList>
            <person name="Afonso C.L."/>
            <person name="Miller P.J."/>
            <person name="Scott M.A."/>
            <person name="Spackman E."/>
            <person name="Goraichik I."/>
            <person name="Dimitrov K.M."/>
            <person name="Suarez D.L."/>
            <person name="Swayne D.E."/>
        </authorList>
    </citation>
    <scope>NUCLEOTIDE SEQUENCE [LARGE SCALE GENOMIC DNA]</scope>
    <source>
        <strain evidence="14">PRJEB14757</strain>
    </source>
</reference>
<dbReference type="RefSeq" id="WP_080797562.1">
    <property type="nucleotide sequence ID" value="NZ_LT828540.1"/>
</dbReference>
<dbReference type="NCBIfam" id="TIGR02397">
    <property type="entry name" value="dnaX_nterm"/>
    <property type="match status" value="1"/>
</dbReference>
<dbReference type="InterPro" id="IPR012763">
    <property type="entry name" value="DNA_pol_III_sug/sutau_N"/>
</dbReference>
<evidence type="ECO:0000256" key="1">
    <source>
        <dbReference type="ARBA" id="ARBA00006360"/>
    </source>
</evidence>
<dbReference type="CDD" id="cd00009">
    <property type="entry name" value="AAA"/>
    <property type="match status" value="1"/>
</dbReference>
<organism evidence="14 15">
    <name type="scientific">Desulfamplus magnetovallimortis</name>
    <dbReference type="NCBI Taxonomy" id="1246637"/>
    <lineage>
        <taxon>Bacteria</taxon>
        <taxon>Pseudomonadati</taxon>
        <taxon>Thermodesulfobacteriota</taxon>
        <taxon>Desulfobacteria</taxon>
        <taxon>Desulfobacterales</taxon>
        <taxon>Desulfobacteraceae</taxon>
        <taxon>Desulfamplus</taxon>
    </lineage>
</organism>
<name>A0A1W1H4K4_9BACT</name>
<keyword evidence="3 11" id="KW-0548">Nucleotidyltransferase</keyword>
<dbReference type="Pfam" id="PF22608">
    <property type="entry name" value="DNAX_ATPase_lid"/>
    <property type="match status" value="1"/>
</dbReference>
<keyword evidence="5" id="KW-0479">Metal-binding</keyword>
<keyword evidence="2 11" id="KW-0808">Transferase</keyword>
<dbReference type="InterPro" id="IPR003593">
    <property type="entry name" value="AAA+_ATPase"/>
</dbReference>
<evidence type="ECO:0000256" key="8">
    <source>
        <dbReference type="ARBA" id="ARBA00022840"/>
    </source>
</evidence>
<dbReference type="GO" id="GO:0003677">
    <property type="term" value="F:DNA binding"/>
    <property type="evidence" value="ECO:0007669"/>
    <property type="project" value="InterPro"/>
</dbReference>
<evidence type="ECO:0000256" key="7">
    <source>
        <dbReference type="ARBA" id="ARBA00022833"/>
    </source>
</evidence>
<keyword evidence="4 11" id="KW-0235">DNA replication</keyword>
<dbReference type="InterPro" id="IPR005790">
    <property type="entry name" value="DNA_polIII_delta"/>
</dbReference>
<comment type="subunit">
    <text evidence="11">DNA polymerase III contains a core (composed of alpha, epsilon and theta chains) that associates with a tau subunit. This core dimerizes to form the POLIII' complex. PolIII' associates with the gamma complex (composed of gamma, delta, delta', psi and chi chains) and with the beta chain to form the complete DNA polymerase III complex.</text>
</comment>
<dbReference type="GO" id="GO:0046872">
    <property type="term" value="F:metal ion binding"/>
    <property type="evidence" value="ECO:0007669"/>
    <property type="project" value="UniProtKB-KW"/>
</dbReference>
<evidence type="ECO:0000256" key="5">
    <source>
        <dbReference type="ARBA" id="ARBA00022723"/>
    </source>
</evidence>
<dbReference type="Pfam" id="PF13177">
    <property type="entry name" value="DNA_pol3_delta2"/>
    <property type="match status" value="1"/>
</dbReference>
<dbReference type="SUPFAM" id="SSF48019">
    <property type="entry name" value="post-AAA+ oligomerization domain-like"/>
    <property type="match status" value="1"/>
</dbReference>
<dbReference type="GO" id="GO:0005524">
    <property type="term" value="F:ATP binding"/>
    <property type="evidence" value="ECO:0007669"/>
    <property type="project" value="UniProtKB-KW"/>
</dbReference>
<dbReference type="STRING" id="1246637.MTBBW1_10046"/>
<evidence type="ECO:0000256" key="11">
    <source>
        <dbReference type="RuleBase" id="RU364063"/>
    </source>
</evidence>
<proteinExistence type="inferred from homology"/>
<sequence>MSYRVLALKYRPQTFQDVIGQEHVTTTLSNAITSNRVAHAILLTGPRGTGKTTIARILAKAMNCAEGPTPSPCNICRSCSQITSGNAADVFEIDGASNNSVDQIRELRANVTYMPTSSPYKIYIIDEVHMLSTAAFNALLKTLEEPPEHVIFIFATTESHKIPITILSRCQRHDLGRLKLTQITDHLQKLCKEEGFTISRESLDLIASEADGSMRDSLSLLDRILSSTPDREISHASILNNLGIIDKKIIFELSTAILNHDVTAILNIVEQVNNLGIDLKKFYSSIIKHFRNLTVIRACTNQKNPSGITDISDHDIDTIQNIIARFSVVYLTQILNILLKEENLLKFASHTRTALEMILLKVVQIRQGVEIDKLIKKIDELALKIASGNCGDKQPLMPEVTAQTGTMEAVANFAPAMNQTNISPTQQPERVKSQREPENQGIDGHITSGPIFVPDMPEPEIPPLYNIPQSDDHKPTPTAVDDDKTSTTYVDYHNVDNIPVRSQSENIASTLHSENITSALHSENIASALHSENIASALHSENHAKDNLTREQKQKNWKGFIKAVSKKQKVMATILTKSSLKDITDTELIFELKGPAFELSRIKSKQKDLEEICSQYFNRKMKIEIIDHTEKNSLESNSRNSSQIKNEARNHPLVLHAMNIFSGNIVDIKTRTV</sequence>
<keyword evidence="9 11" id="KW-0239">DNA-directed DNA polymerase</keyword>
<dbReference type="InterPro" id="IPR050238">
    <property type="entry name" value="DNA_Rep/Repair_Clamp_Loader"/>
</dbReference>
<dbReference type="InterPro" id="IPR045085">
    <property type="entry name" value="HLD_clamp_pol_III_gamma_tau"/>
</dbReference>
<evidence type="ECO:0000256" key="12">
    <source>
        <dbReference type="SAM" id="MobiDB-lite"/>
    </source>
</evidence>
<dbReference type="CDD" id="cd18137">
    <property type="entry name" value="HLD_clamp_pol_III_gamma_tau"/>
    <property type="match status" value="1"/>
</dbReference>
<comment type="function">
    <text evidence="11">DNA polymerase III is a complex, multichain enzyme responsible for most of the replicative synthesis in bacteria. This DNA polymerase also exhibits 3' to 5' exonuclease activity.</text>
</comment>
<evidence type="ECO:0000256" key="2">
    <source>
        <dbReference type="ARBA" id="ARBA00022679"/>
    </source>
</evidence>
<feature type="compositionally biased region" description="Polar residues" evidence="12">
    <location>
        <begin position="419"/>
        <end position="428"/>
    </location>
</feature>
<keyword evidence="8 11" id="KW-0067">ATP-binding</keyword>
<protein>
    <recommendedName>
        <fullName evidence="11">DNA polymerase III subunit gamma/tau</fullName>
        <ecNumber evidence="11">2.7.7.7</ecNumber>
    </recommendedName>
</protein>
<dbReference type="InterPro" id="IPR027417">
    <property type="entry name" value="P-loop_NTPase"/>
</dbReference>
<evidence type="ECO:0000256" key="6">
    <source>
        <dbReference type="ARBA" id="ARBA00022741"/>
    </source>
</evidence>
<evidence type="ECO:0000256" key="4">
    <source>
        <dbReference type="ARBA" id="ARBA00022705"/>
    </source>
</evidence>
<dbReference type="AlphaFoldDB" id="A0A1W1H4K4"/>
<dbReference type="Gene3D" id="1.10.8.60">
    <property type="match status" value="1"/>
</dbReference>
<comment type="catalytic activity">
    <reaction evidence="10 11">
        <text>DNA(n) + a 2'-deoxyribonucleoside 5'-triphosphate = DNA(n+1) + diphosphate</text>
        <dbReference type="Rhea" id="RHEA:22508"/>
        <dbReference type="Rhea" id="RHEA-COMP:17339"/>
        <dbReference type="Rhea" id="RHEA-COMP:17340"/>
        <dbReference type="ChEBI" id="CHEBI:33019"/>
        <dbReference type="ChEBI" id="CHEBI:61560"/>
        <dbReference type="ChEBI" id="CHEBI:173112"/>
        <dbReference type="EC" id="2.7.7.7"/>
    </reaction>
</comment>
<dbReference type="InterPro" id="IPR008921">
    <property type="entry name" value="DNA_pol3_clamp-load_cplx_C"/>
</dbReference>
<evidence type="ECO:0000313" key="14">
    <source>
        <dbReference type="EMBL" id="SLM27387.1"/>
    </source>
</evidence>
<evidence type="ECO:0000256" key="3">
    <source>
        <dbReference type="ARBA" id="ARBA00022695"/>
    </source>
</evidence>
<dbReference type="EC" id="2.7.7.7" evidence="11"/>
<dbReference type="OrthoDB" id="9810148at2"/>
<comment type="similarity">
    <text evidence="1 11">Belongs to the DnaX/STICHEL family.</text>
</comment>
<evidence type="ECO:0000313" key="15">
    <source>
        <dbReference type="Proteomes" id="UP000191931"/>
    </source>
</evidence>
<dbReference type="GO" id="GO:0003887">
    <property type="term" value="F:DNA-directed DNA polymerase activity"/>
    <property type="evidence" value="ECO:0007669"/>
    <property type="project" value="UniProtKB-KW"/>
</dbReference>
<gene>
    <name evidence="11 14" type="primary">dnaX</name>
    <name evidence="14" type="ORF">MTBBW1_10046</name>
</gene>
<dbReference type="Proteomes" id="UP000191931">
    <property type="component" value="Unassembled WGS sequence"/>
</dbReference>
<feature type="compositionally biased region" description="Basic and acidic residues" evidence="12">
    <location>
        <begin position="429"/>
        <end position="438"/>
    </location>
</feature>
<dbReference type="NCBIfam" id="NF004046">
    <property type="entry name" value="PRK05563.1"/>
    <property type="match status" value="1"/>
</dbReference>
<dbReference type="Pfam" id="PF12169">
    <property type="entry name" value="DNA_pol3_gamma3"/>
    <property type="match status" value="1"/>
</dbReference>
<dbReference type="PANTHER" id="PTHR11669:SF0">
    <property type="entry name" value="PROTEIN STICHEL-LIKE 2"/>
    <property type="match status" value="1"/>
</dbReference>
<evidence type="ECO:0000259" key="13">
    <source>
        <dbReference type="SMART" id="SM00382"/>
    </source>
</evidence>
<dbReference type="Gene3D" id="3.40.50.300">
    <property type="entry name" value="P-loop containing nucleotide triphosphate hydrolases"/>
    <property type="match status" value="1"/>
</dbReference>
<accession>A0A1W1H4K4</accession>
<keyword evidence="7" id="KW-0862">Zinc</keyword>
<dbReference type="FunFam" id="3.40.50.300:FF:000014">
    <property type="entry name" value="DNA polymerase III subunit gamma/tau"/>
    <property type="match status" value="1"/>
</dbReference>
<evidence type="ECO:0000256" key="9">
    <source>
        <dbReference type="ARBA" id="ARBA00022932"/>
    </source>
</evidence>
<evidence type="ECO:0000256" key="10">
    <source>
        <dbReference type="ARBA" id="ARBA00049244"/>
    </source>
</evidence>
<keyword evidence="15" id="KW-1185">Reference proteome</keyword>
<dbReference type="GO" id="GO:0006261">
    <property type="term" value="P:DNA-templated DNA replication"/>
    <property type="evidence" value="ECO:0007669"/>
    <property type="project" value="TreeGrafter"/>
</dbReference>
<dbReference type="GO" id="GO:0009360">
    <property type="term" value="C:DNA polymerase III complex"/>
    <property type="evidence" value="ECO:0007669"/>
    <property type="project" value="InterPro"/>
</dbReference>
<dbReference type="SUPFAM" id="SSF52540">
    <property type="entry name" value="P-loop containing nucleoside triphosphate hydrolases"/>
    <property type="match status" value="1"/>
</dbReference>
<dbReference type="SMART" id="SM00382">
    <property type="entry name" value="AAA"/>
    <property type="match status" value="1"/>
</dbReference>